<gene>
    <name evidence="2" type="ORF">SINV_03354</name>
</gene>
<feature type="compositionally biased region" description="Basic and acidic residues" evidence="1">
    <location>
        <begin position="10"/>
        <end position="21"/>
    </location>
</feature>
<sequence length="182" mass="19640">MSNRAVSNRAHHEREPPDTPVHRVGRRRARATSQDTSAAACPSRGSTVQNTARPPHPPRAPLGQESIELTRSAPTPCPRSSGPEGPTRPTSTRADPPDERRPGLIGQPTARVFVSRASPSAGAAGDEVQDRGVPCNRGKIFPWLPFRGSRGKGSPPLRHPRNQIWSQGAGTRHQSTKGQMPR</sequence>
<feature type="region of interest" description="Disordered" evidence="1">
    <location>
        <begin position="1"/>
        <end position="182"/>
    </location>
</feature>
<accession>E9IR55</accession>
<feature type="compositionally biased region" description="Polar residues" evidence="1">
    <location>
        <begin position="163"/>
        <end position="182"/>
    </location>
</feature>
<dbReference type="HOGENOM" id="CLU_1483812_0_0_1"/>
<organism>
    <name type="scientific">Solenopsis invicta</name>
    <name type="common">Red imported fire ant</name>
    <name type="synonym">Solenopsis wagneri</name>
    <dbReference type="NCBI Taxonomy" id="13686"/>
    <lineage>
        <taxon>Eukaryota</taxon>
        <taxon>Metazoa</taxon>
        <taxon>Ecdysozoa</taxon>
        <taxon>Arthropoda</taxon>
        <taxon>Hexapoda</taxon>
        <taxon>Insecta</taxon>
        <taxon>Pterygota</taxon>
        <taxon>Neoptera</taxon>
        <taxon>Endopterygota</taxon>
        <taxon>Hymenoptera</taxon>
        <taxon>Apocrita</taxon>
        <taxon>Aculeata</taxon>
        <taxon>Formicoidea</taxon>
        <taxon>Formicidae</taxon>
        <taxon>Myrmicinae</taxon>
        <taxon>Solenopsis</taxon>
    </lineage>
</organism>
<evidence type="ECO:0000313" key="2">
    <source>
        <dbReference type="EMBL" id="EFZ16947.1"/>
    </source>
</evidence>
<reference evidence="2" key="1">
    <citation type="journal article" date="2011" name="Proc. Natl. Acad. Sci. U.S.A.">
        <title>The genome of the fire ant Solenopsis invicta.</title>
        <authorList>
            <person name="Wurm Y."/>
            <person name="Wang J."/>
            <person name="Riba-Grognuz O."/>
            <person name="Corona M."/>
            <person name="Nygaard S."/>
            <person name="Hunt B.G."/>
            <person name="Ingram K.K."/>
            <person name="Falquet L."/>
            <person name="Nipitwattanaphon M."/>
            <person name="Gotzek D."/>
            <person name="Dijkstra M.B."/>
            <person name="Oettler J."/>
            <person name="Comtesse F."/>
            <person name="Shih C.J."/>
            <person name="Wu W.J."/>
            <person name="Yang C.C."/>
            <person name="Thomas J."/>
            <person name="Beaudoing E."/>
            <person name="Pradervand S."/>
            <person name="Flegel V."/>
            <person name="Cook E.D."/>
            <person name="Fabbretti R."/>
            <person name="Stockinger H."/>
            <person name="Long L."/>
            <person name="Farmerie W.G."/>
            <person name="Oakey J."/>
            <person name="Boomsma J.J."/>
            <person name="Pamilo P."/>
            <person name="Yi S.V."/>
            <person name="Heinze J."/>
            <person name="Goodisman M.A."/>
            <person name="Farinelli L."/>
            <person name="Harshman K."/>
            <person name="Hulo N."/>
            <person name="Cerutti L."/>
            <person name="Xenarios I."/>
            <person name="Shoemaker D."/>
            <person name="Keller L."/>
        </authorList>
    </citation>
    <scope>NUCLEOTIDE SEQUENCE [LARGE SCALE GENOMIC DNA]</scope>
</reference>
<feature type="non-terminal residue" evidence="2">
    <location>
        <position position="182"/>
    </location>
</feature>
<dbReference type="AlphaFoldDB" id="E9IR55"/>
<proteinExistence type="predicted"/>
<dbReference type="EMBL" id="GL765078">
    <property type="protein sequence ID" value="EFZ16947.1"/>
    <property type="molecule type" value="Genomic_DNA"/>
</dbReference>
<protein>
    <submittedName>
        <fullName evidence="2">Uncharacterized protein</fullName>
    </submittedName>
</protein>
<name>E9IR55_SOLIN</name>
<evidence type="ECO:0000256" key="1">
    <source>
        <dbReference type="SAM" id="MobiDB-lite"/>
    </source>
</evidence>